<dbReference type="EMBL" id="CM056811">
    <property type="protein sequence ID" value="KAJ8635617.1"/>
    <property type="molecule type" value="Genomic_DNA"/>
</dbReference>
<reference evidence="1 2" key="1">
    <citation type="journal article" date="2022" name="Hortic Res">
        <title>A haplotype resolved chromosomal level avocado genome allows analysis of novel avocado genes.</title>
        <authorList>
            <person name="Nath O."/>
            <person name="Fletcher S.J."/>
            <person name="Hayward A."/>
            <person name="Shaw L.M."/>
            <person name="Masouleh A.K."/>
            <person name="Furtado A."/>
            <person name="Henry R.J."/>
            <person name="Mitter N."/>
        </authorList>
    </citation>
    <scope>NUCLEOTIDE SEQUENCE [LARGE SCALE GENOMIC DNA]</scope>
    <source>
        <strain evidence="2">cv. Hass</strain>
    </source>
</reference>
<evidence type="ECO:0000313" key="1">
    <source>
        <dbReference type="EMBL" id="KAJ8635617.1"/>
    </source>
</evidence>
<comment type="caution">
    <text evidence="1">The sequence shown here is derived from an EMBL/GenBank/DDBJ whole genome shotgun (WGS) entry which is preliminary data.</text>
</comment>
<evidence type="ECO:0000313" key="2">
    <source>
        <dbReference type="Proteomes" id="UP001234297"/>
    </source>
</evidence>
<proteinExistence type="predicted"/>
<sequence>MVSDALSLKSPSMERTMVSNTKLEVEKFDGTNNYGMCQSEVLDVLTQQELDIALVEKPIDIVEFEALVVLVKSVQTVDSSGVIQVEFEALVVPVKSVQTVNSSRDDSDGENSGLDEEEAPFQKSS</sequence>
<dbReference type="Proteomes" id="UP001234297">
    <property type="component" value="Chromosome 3"/>
</dbReference>
<gene>
    <name evidence="1" type="ORF">MRB53_009884</name>
</gene>
<protein>
    <submittedName>
        <fullName evidence="1">Uncharacterized protein</fullName>
    </submittedName>
</protein>
<keyword evidence="2" id="KW-1185">Reference proteome</keyword>
<accession>A0ACC2LQF1</accession>
<organism evidence="1 2">
    <name type="scientific">Persea americana</name>
    <name type="common">Avocado</name>
    <dbReference type="NCBI Taxonomy" id="3435"/>
    <lineage>
        <taxon>Eukaryota</taxon>
        <taxon>Viridiplantae</taxon>
        <taxon>Streptophyta</taxon>
        <taxon>Embryophyta</taxon>
        <taxon>Tracheophyta</taxon>
        <taxon>Spermatophyta</taxon>
        <taxon>Magnoliopsida</taxon>
        <taxon>Magnoliidae</taxon>
        <taxon>Laurales</taxon>
        <taxon>Lauraceae</taxon>
        <taxon>Persea</taxon>
    </lineage>
</organism>
<name>A0ACC2LQF1_PERAE</name>